<comment type="caution">
    <text evidence="1">The sequence shown here is derived from an EMBL/GenBank/DDBJ whole genome shotgun (WGS) entry which is preliminary data.</text>
</comment>
<gene>
    <name evidence="1" type="ORF">CK203_057648</name>
</gene>
<evidence type="ECO:0000313" key="1">
    <source>
        <dbReference type="EMBL" id="RVW76278.1"/>
    </source>
</evidence>
<reference evidence="1 2" key="1">
    <citation type="journal article" date="2018" name="PLoS Genet.">
        <title>Population sequencing reveals clonal diversity and ancestral inbreeding in the grapevine cultivar Chardonnay.</title>
        <authorList>
            <person name="Roach M.J."/>
            <person name="Johnson D.L."/>
            <person name="Bohlmann J."/>
            <person name="van Vuuren H.J."/>
            <person name="Jones S.J."/>
            <person name="Pretorius I.S."/>
            <person name="Schmidt S.A."/>
            <person name="Borneman A.R."/>
        </authorList>
    </citation>
    <scope>NUCLEOTIDE SEQUENCE [LARGE SCALE GENOMIC DNA]</scope>
    <source>
        <strain evidence="2">cv. Chardonnay</strain>
        <tissue evidence="1">Leaf</tissue>
    </source>
</reference>
<accession>A0A438GVP8</accession>
<proteinExistence type="predicted"/>
<name>A0A438GVP8_VITVI</name>
<dbReference type="Proteomes" id="UP000288805">
    <property type="component" value="Unassembled WGS sequence"/>
</dbReference>
<organism evidence="1 2">
    <name type="scientific">Vitis vinifera</name>
    <name type="common">Grape</name>
    <dbReference type="NCBI Taxonomy" id="29760"/>
    <lineage>
        <taxon>Eukaryota</taxon>
        <taxon>Viridiplantae</taxon>
        <taxon>Streptophyta</taxon>
        <taxon>Embryophyta</taxon>
        <taxon>Tracheophyta</taxon>
        <taxon>Spermatophyta</taxon>
        <taxon>Magnoliopsida</taxon>
        <taxon>eudicotyledons</taxon>
        <taxon>Gunneridae</taxon>
        <taxon>Pentapetalae</taxon>
        <taxon>rosids</taxon>
        <taxon>Vitales</taxon>
        <taxon>Vitaceae</taxon>
        <taxon>Viteae</taxon>
        <taxon>Vitis</taxon>
    </lineage>
</organism>
<sequence>MLLSGTVVYFFCSGTRGVGERDRKATILVSSTATAAAATTTTATGFSHRRSSSRDLDAQFANLSLKHKDNSSGTDAVTGPLRI</sequence>
<dbReference type="AlphaFoldDB" id="A0A438GVP8"/>
<dbReference type="EMBL" id="QGNW01000332">
    <property type="protein sequence ID" value="RVW76278.1"/>
    <property type="molecule type" value="Genomic_DNA"/>
</dbReference>
<evidence type="ECO:0000313" key="2">
    <source>
        <dbReference type="Proteomes" id="UP000288805"/>
    </source>
</evidence>
<protein>
    <submittedName>
        <fullName evidence="1">Uncharacterized protein</fullName>
    </submittedName>
</protein>